<evidence type="ECO:0000313" key="5">
    <source>
        <dbReference type="EMBL" id="CAB5022153.1"/>
    </source>
</evidence>
<name>A0A6J7G993_9ZZZZ</name>
<dbReference type="InterPro" id="IPR001173">
    <property type="entry name" value="Glyco_trans_2-like"/>
</dbReference>
<dbReference type="Pfam" id="PF00535">
    <property type="entry name" value="Glycos_transf_2"/>
    <property type="match status" value="1"/>
</dbReference>
<organism evidence="3">
    <name type="scientific">freshwater metagenome</name>
    <dbReference type="NCBI Taxonomy" id="449393"/>
    <lineage>
        <taxon>unclassified sequences</taxon>
        <taxon>metagenomes</taxon>
        <taxon>ecological metagenomes</taxon>
    </lineage>
</organism>
<evidence type="ECO:0000256" key="1">
    <source>
        <dbReference type="SAM" id="Phobius"/>
    </source>
</evidence>
<gene>
    <name evidence="3" type="ORF">UFOPK3605_00683</name>
    <name evidence="4" type="ORF">UFOPK3897_00327</name>
    <name evidence="5" type="ORF">UFOPK4121_00734</name>
</gene>
<dbReference type="EMBL" id="CAFBPQ010000017">
    <property type="protein sequence ID" value="CAB5022153.1"/>
    <property type="molecule type" value="Genomic_DNA"/>
</dbReference>
<feature type="domain" description="Glycosyltransferase 2-like" evidence="2">
    <location>
        <begin position="12"/>
        <end position="192"/>
    </location>
</feature>
<dbReference type="Gene3D" id="3.90.550.10">
    <property type="entry name" value="Spore Coat Polysaccharide Biosynthesis Protein SpsA, Chain A"/>
    <property type="match status" value="1"/>
</dbReference>
<dbReference type="CDD" id="cd04186">
    <property type="entry name" value="GT_2_like_c"/>
    <property type="match status" value="1"/>
</dbReference>
<evidence type="ECO:0000313" key="3">
    <source>
        <dbReference type="EMBL" id="CAB4904627.1"/>
    </source>
</evidence>
<feature type="transmembrane region" description="Helical" evidence="1">
    <location>
        <begin position="266"/>
        <end position="288"/>
    </location>
</feature>
<dbReference type="PANTHER" id="PTHR43179">
    <property type="entry name" value="RHAMNOSYLTRANSFERASE WBBL"/>
    <property type="match status" value="1"/>
</dbReference>
<evidence type="ECO:0000259" key="2">
    <source>
        <dbReference type="Pfam" id="PF00535"/>
    </source>
</evidence>
<dbReference type="PANTHER" id="PTHR43179:SF7">
    <property type="entry name" value="RHAMNOSYLTRANSFERASE WBBL"/>
    <property type="match status" value="1"/>
</dbReference>
<keyword evidence="1" id="KW-0812">Transmembrane</keyword>
<proteinExistence type="predicted"/>
<dbReference type="AlphaFoldDB" id="A0A6J7G993"/>
<protein>
    <submittedName>
        <fullName evidence="3">Unannotated protein</fullName>
    </submittedName>
</protein>
<evidence type="ECO:0000313" key="4">
    <source>
        <dbReference type="EMBL" id="CAB4969838.1"/>
    </source>
</evidence>
<keyword evidence="1" id="KW-0472">Membrane</keyword>
<reference evidence="3" key="1">
    <citation type="submission" date="2020-05" db="EMBL/GenBank/DDBJ databases">
        <authorList>
            <person name="Chiriac C."/>
            <person name="Salcher M."/>
            <person name="Ghai R."/>
            <person name="Kavagutti S V."/>
        </authorList>
    </citation>
    <scope>NUCLEOTIDE SEQUENCE</scope>
</reference>
<dbReference type="EMBL" id="CAFBOF010000003">
    <property type="protein sequence ID" value="CAB4969838.1"/>
    <property type="molecule type" value="Genomic_DNA"/>
</dbReference>
<keyword evidence="1" id="KW-1133">Transmembrane helix</keyword>
<dbReference type="SUPFAM" id="SSF53448">
    <property type="entry name" value="Nucleotide-diphospho-sugar transferases"/>
    <property type="match status" value="1"/>
</dbReference>
<accession>A0A6J7G993</accession>
<dbReference type="InterPro" id="IPR029044">
    <property type="entry name" value="Nucleotide-diphossugar_trans"/>
</dbReference>
<dbReference type="EMBL" id="CAFBMM010000025">
    <property type="protein sequence ID" value="CAB4904627.1"/>
    <property type="molecule type" value="Genomic_DNA"/>
</dbReference>
<sequence length="298" mass="33180">MVTEYKPAWAAVVVNFDAGRCLVDCVATLLLDTSAGVFEIIVVDNASTDDSISQLRQTWPDVKVILSERNLGYSGAANLGIRATRADVVVVCNPDLEIKAGTAAAMLKRFSAEPDLGALGPAVFSTSGDHYPSARQVPQLRDVVGHGTLGLVMPKNRFTRRYQELDFDPNKARDVDWVSGAMIWLRRSALDQVGGFDDDYFMYVEDVDLCWRLGRAGWRVAYEPSGSVIHLGAVSTQRHPYRMIVAHHRSLWRFAVKRWTGVKKILLIPAAIYLSFRALTLIGFKALSLRRMSRPLKK</sequence>